<comment type="caution">
    <text evidence="10">The sequence shown here is derived from an EMBL/GenBank/DDBJ whole genome shotgun (WGS) entry which is preliminary data.</text>
</comment>
<keyword evidence="2 7" id="KW-0812">Transmembrane</keyword>
<evidence type="ECO:0000256" key="8">
    <source>
        <dbReference type="SAM" id="SignalP"/>
    </source>
</evidence>
<evidence type="ECO:0000256" key="2">
    <source>
        <dbReference type="ARBA" id="ARBA00022692"/>
    </source>
</evidence>
<sequence>MPSPTRLAAVLLLAILSLVFSASASSPSALSFRDVKAQLDGRESAALITEKELSSKTWQASALDKLIVNAVVQGSGDNPIVARHVILGVRSQEEKVETSFLCKASQGGRKVTCVVDFKDAPTLETLNPGRNTLTLYAATLDATATYVLGDLDFAFKPVAKPESEFDVFSVLPEIAHTFRPDEKPAKKLLSLVFTIGVLVPWGVLLASYVALSANVKNLFANSLTATFGSLFTAALAAVMGLYYVYWLRLNLFQLLGYGTIIGCITAALGRQALVAHAGIAAPVRTKKDM</sequence>
<proteinExistence type="predicted"/>
<dbReference type="Pfam" id="PF25147">
    <property type="entry name" value="Ribophorin_II_C"/>
    <property type="match status" value="1"/>
</dbReference>
<comment type="subcellular location">
    <subcellularLocation>
        <location evidence="1">Endoplasmic reticulum membrane</location>
        <topology evidence="1">Multi-pass membrane protein</topology>
    </subcellularLocation>
</comment>
<keyword evidence="4" id="KW-0256">Endoplasmic reticulum</keyword>
<keyword evidence="6 7" id="KW-0472">Membrane</keyword>
<dbReference type="PANTHER" id="PTHR12640:SF0">
    <property type="entry name" value="DOLICHYL-DIPHOSPHOOLIGOSACCHARIDE--PROTEIN GLYCOSYLTRANSFERASE SUBUNIT 2"/>
    <property type="match status" value="1"/>
</dbReference>
<accession>A0AAD5XP92</accession>
<evidence type="ECO:0000256" key="3">
    <source>
        <dbReference type="ARBA" id="ARBA00022729"/>
    </source>
</evidence>
<dbReference type="EMBL" id="JADGJQ010000014">
    <property type="protein sequence ID" value="KAJ3180923.1"/>
    <property type="molecule type" value="Genomic_DNA"/>
</dbReference>
<evidence type="ECO:0000313" key="11">
    <source>
        <dbReference type="Proteomes" id="UP001212152"/>
    </source>
</evidence>
<feature type="transmembrane region" description="Helical" evidence="7">
    <location>
        <begin position="223"/>
        <end position="245"/>
    </location>
</feature>
<dbReference type="GO" id="GO:0006487">
    <property type="term" value="P:protein N-linked glycosylation"/>
    <property type="evidence" value="ECO:0007669"/>
    <property type="project" value="TreeGrafter"/>
</dbReference>
<evidence type="ECO:0000256" key="7">
    <source>
        <dbReference type="SAM" id="Phobius"/>
    </source>
</evidence>
<dbReference type="GO" id="GO:0008250">
    <property type="term" value="C:oligosaccharyltransferase complex"/>
    <property type="evidence" value="ECO:0007669"/>
    <property type="project" value="InterPro"/>
</dbReference>
<evidence type="ECO:0000256" key="6">
    <source>
        <dbReference type="ARBA" id="ARBA00023136"/>
    </source>
</evidence>
<dbReference type="InterPro" id="IPR008814">
    <property type="entry name" value="Swp1"/>
</dbReference>
<dbReference type="PANTHER" id="PTHR12640">
    <property type="entry name" value="RIBOPHORIN II"/>
    <property type="match status" value="1"/>
</dbReference>
<feature type="chain" id="PRO_5044325985" description="Ribophorin II C-terminal domain-containing protein" evidence="8">
    <location>
        <begin position="25"/>
        <end position="289"/>
    </location>
</feature>
<evidence type="ECO:0000259" key="9">
    <source>
        <dbReference type="Pfam" id="PF25147"/>
    </source>
</evidence>
<keyword evidence="11" id="KW-1185">Reference proteome</keyword>
<feature type="domain" description="Ribophorin II C-terminal" evidence="9">
    <location>
        <begin position="178"/>
        <end position="276"/>
    </location>
</feature>
<organism evidence="10 11">
    <name type="scientific">Geranomyces variabilis</name>
    <dbReference type="NCBI Taxonomy" id="109894"/>
    <lineage>
        <taxon>Eukaryota</taxon>
        <taxon>Fungi</taxon>
        <taxon>Fungi incertae sedis</taxon>
        <taxon>Chytridiomycota</taxon>
        <taxon>Chytridiomycota incertae sedis</taxon>
        <taxon>Chytridiomycetes</taxon>
        <taxon>Spizellomycetales</taxon>
        <taxon>Powellomycetaceae</taxon>
        <taxon>Geranomyces</taxon>
    </lineage>
</organism>
<evidence type="ECO:0000256" key="4">
    <source>
        <dbReference type="ARBA" id="ARBA00022824"/>
    </source>
</evidence>
<feature type="signal peptide" evidence="8">
    <location>
        <begin position="1"/>
        <end position="24"/>
    </location>
</feature>
<evidence type="ECO:0000313" key="10">
    <source>
        <dbReference type="EMBL" id="KAJ3180923.1"/>
    </source>
</evidence>
<evidence type="ECO:0000256" key="5">
    <source>
        <dbReference type="ARBA" id="ARBA00022989"/>
    </source>
</evidence>
<dbReference type="Proteomes" id="UP001212152">
    <property type="component" value="Unassembled WGS sequence"/>
</dbReference>
<reference evidence="10" key="1">
    <citation type="submission" date="2020-05" db="EMBL/GenBank/DDBJ databases">
        <title>Phylogenomic resolution of chytrid fungi.</title>
        <authorList>
            <person name="Stajich J.E."/>
            <person name="Amses K."/>
            <person name="Simmons R."/>
            <person name="Seto K."/>
            <person name="Myers J."/>
            <person name="Bonds A."/>
            <person name="Quandt C.A."/>
            <person name="Barry K."/>
            <person name="Liu P."/>
            <person name="Grigoriev I."/>
            <person name="Longcore J.E."/>
            <person name="James T.Y."/>
        </authorList>
    </citation>
    <scope>NUCLEOTIDE SEQUENCE</scope>
    <source>
        <strain evidence="10">JEL0379</strain>
    </source>
</reference>
<dbReference type="AlphaFoldDB" id="A0AAD5XP92"/>
<protein>
    <recommendedName>
        <fullName evidence="9">Ribophorin II C-terminal domain-containing protein</fullName>
    </recommendedName>
</protein>
<name>A0AAD5XP92_9FUNG</name>
<feature type="transmembrane region" description="Helical" evidence="7">
    <location>
        <begin position="251"/>
        <end position="269"/>
    </location>
</feature>
<dbReference type="InterPro" id="IPR056790">
    <property type="entry name" value="Ribophorin_II_C"/>
</dbReference>
<keyword evidence="5 7" id="KW-1133">Transmembrane helix</keyword>
<feature type="transmembrane region" description="Helical" evidence="7">
    <location>
        <begin position="188"/>
        <end position="211"/>
    </location>
</feature>
<evidence type="ECO:0000256" key="1">
    <source>
        <dbReference type="ARBA" id="ARBA00004477"/>
    </source>
</evidence>
<keyword evidence="3 8" id="KW-0732">Signal</keyword>
<gene>
    <name evidence="10" type="ORF">HDU87_001569</name>
</gene>